<name>Q23WL7_TETTS</name>
<feature type="region of interest" description="Disordered" evidence="1">
    <location>
        <begin position="188"/>
        <end position="214"/>
    </location>
</feature>
<dbReference type="OMA" id="MISFWND"/>
<evidence type="ECO:0000313" key="3">
    <source>
        <dbReference type="Proteomes" id="UP000009168"/>
    </source>
</evidence>
<dbReference type="eggNOG" id="ENOG502SSQS">
    <property type="taxonomic scope" value="Eukaryota"/>
</dbReference>
<dbReference type="AlphaFoldDB" id="Q23WL7"/>
<dbReference type="HOGENOM" id="CLU_837997_0_0_1"/>
<protein>
    <submittedName>
        <fullName evidence="2">Uncharacterized protein</fullName>
    </submittedName>
</protein>
<organism evidence="2 3">
    <name type="scientific">Tetrahymena thermophila (strain SB210)</name>
    <dbReference type="NCBI Taxonomy" id="312017"/>
    <lineage>
        <taxon>Eukaryota</taxon>
        <taxon>Sar</taxon>
        <taxon>Alveolata</taxon>
        <taxon>Ciliophora</taxon>
        <taxon>Intramacronucleata</taxon>
        <taxon>Oligohymenophorea</taxon>
        <taxon>Hymenostomatida</taxon>
        <taxon>Tetrahymenina</taxon>
        <taxon>Tetrahymenidae</taxon>
        <taxon>Tetrahymena</taxon>
    </lineage>
</organism>
<evidence type="ECO:0000256" key="1">
    <source>
        <dbReference type="SAM" id="MobiDB-lite"/>
    </source>
</evidence>
<dbReference type="EMBL" id="GG662607">
    <property type="protein sequence ID" value="EAS00963.1"/>
    <property type="molecule type" value="Genomic_DNA"/>
</dbReference>
<gene>
    <name evidence="2" type="ORF">TTHERM_00924270</name>
</gene>
<evidence type="ECO:0000313" key="2">
    <source>
        <dbReference type="EMBL" id="EAS00963.1"/>
    </source>
</evidence>
<dbReference type="RefSeq" id="XP_001021208.1">
    <property type="nucleotide sequence ID" value="XM_001021208.2"/>
</dbReference>
<reference evidence="3" key="1">
    <citation type="journal article" date="2006" name="PLoS Biol.">
        <title>Macronuclear genome sequence of the ciliate Tetrahymena thermophila, a model eukaryote.</title>
        <authorList>
            <person name="Eisen J.A."/>
            <person name="Coyne R.S."/>
            <person name="Wu M."/>
            <person name="Wu D."/>
            <person name="Thiagarajan M."/>
            <person name="Wortman J.R."/>
            <person name="Badger J.H."/>
            <person name="Ren Q."/>
            <person name="Amedeo P."/>
            <person name="Jones K.M."/>
            <person name="Tallon L.J."/>
            <person name="Delcher A.L."/>
            <person name="Salzberg S.L."/>
            <person name="Silva J.C."/>
            <person name="Haas B.J."/>
            <person name="Majoros W.H."/>
            <person name="Farzad M."/>
            <person name="Carlton J.M."/>
            <person name="Smith R.K. Jr."/>
            <person name="Garg J."/>
            <person name="Pearlman R.E."/>
            <person name="Karrer K.M."/>
            <person name="Sun L."/>
            <person name="Manning G."/>
            <person name="Elde N.C."/>
            <person name="Turkewitz A.P."/>
            <person name="Asai D.J."/>
            <person name="Wilkes D.E."/>
            <person name="Wang Y."/>
            <person name="Cai H."/>
            <person name="Collins K."/>
            <person name="Stewart B.A."/>
            <person name="Lee S.R."/>
            <person name="Wilamowska K."/>
            <person name="Weinberg Z."/>
            <person name="Ruzzo W.L."/>
            <person name="Wloga D."/>
            <person name="Gaertig J."/>
            <person name="Frankel J."/>
            <person name="Tsao C.-C."/>
            <person name="Gorovsky M.A."/>
            <person name="Keeling P.J."/>
            <person name="Waller R.F."/>
            <person name="Patron N.J."/>
            <person name="Cherry J.M."/>
            <person name="Stover N.A."/>
            <person name="Krieger C.J."/>
            <person name="del Toro C."/>
            <person name="Ryder H.F."/>
            <person name="Williamson S.C."/>
            <person name="Barbeau R.A."/>
            <person name="Hamilton E.P."/>
            <person name="Orias E."/>
        </authorList>
    </citation>
    <scope>NUCLEOTIDE SEQUENCE [LARGE SCALE GENOMIC DNA]</scope>
    <source>
        <strain evidence="3">SB210</strain>
    </source>
</reference>
<dbReference type="Proteomes" id="UP000009168">
    <property type="component" value="Unassembled WGS sequence"/>
</dbReference>
<proteinExistence type="predicted"/>
<sequence>MEKTQSQGDKQKEPQSVSLWYDMDTGKHYLLNNVTGEKKRVNKTGEYIKKFNVNLTGQVNHDQRVAAANGDAQYMPFKVKSKNYQSQKALYTPQNDKFQGYTQFPCPRTQPYQNQKYEFKLNREKRNFIKKCESLVKFDNTTNSSLFNYGGEKAQNLKVSFISHYQEKDNDLFEKQKQNLLKTLQKHQDIEKENQRKQEEENAENKSKQKMKVDDVISQQRYTSKVKSFSQKSFGFNSITPDLQSQFNNHSTLESKKLHSIDTMFSKLEGLQTKTFQKEIKLNFNEHQQSDPNIKTIKEFNQDLEINRLLKDQQLPEIKEKSTVITKGRFGFNLTGDKVLYDADRKIVLKNFPEYFNEKVDTKKQRLKEQRRELLKKVIEEMLIYNEKNKI</sequence>
<accession>Q23WL7</accession>
<dbReference type="OrthoDB" id="289785at2759"/>
<keyword evidence="3" id="KW-1185">Reference proteome</keyword>
<dbReference type="GeneID" id="7843170"/>
<dbReference type="KEGG" id="tet:TTHERM_00924270"/>
<dbReference type="InParanoid" id="Q23WL7"/>